<protein>
    <submittedName>
        <fullName evidence="2">DUF2550 domain-containing protein</fullName>
    </submittedName>
</protein>
<dbReference type="EMBL" id="CP061032">
    <property type="protein sequence ID" value="QNP91108.1"/>
    <property type="molecule type" value="Genomic_DNA"/>
</dbReference>
<evidence type="ECO:0000313" key="1">
    <source>
        <dbReference type="EMBL" id="MBC3178568.1"/>
    </source>
</evidence>
<evidence type="ECO:0000313" key="4">
    <source>
        <dbReference type="Proteomes" id="UP000642876"/>
    </source>
</evidence>
<evidence type="ECO:0000313" key="3">
    <source>
        <dbReference type="Proteomes" id="UP000516235"/>
    </source>
</evidence>
<dbReference type="InterPro" id="IPR019675">
    <property type="entry name" value="DUF2550"/>
</dbReference>
<dbReference type="EMBL" id="JACMYE010000003">
    <property type="protein sequence ID" value="MBC3178568.1"/>
    <property type="molecule type" value="Genomic_DNA"/>
</dbReference>
<reference evidence="3 4" key="1">
    <citation type="submission" date="2020-08" db="EMBL/GenBank/DDBJ databases">
        <title>novel species in genus Corynebacterium.</title>
        <authorList>
            <person name="Zhang G."/>
        </authorList>
    </citation>
    <scope>NUCLEOTIDE SEQUENCE [LARGE SCALE GENOMIC DNA]</scope>
    <source>
        <strain evidence="2">Zg-917</strain>
        <strain evidence="3 4">zg-917</strain>
    </source>
</reference>
<dbReference type="AlphaFoldDB" id="A0A7H0K1E2"/>
<organism evidence="2 3">
    <name type="scientific">Corynebacterium lujinxingii</name>
    <dbReference type="NCBI Taxonomy" id="2763010"/>
    <lineage>
        <taxon>Bacteria</taxon>
        <taxon>Bacillati</taxon>
        <taxon>Actinomycetota</taxon>
        <taxon>Actinomycetes</taxon>
        <taxon>Mycobacteriales</taxon>
        <taxon>Corynebacteriaceae</taxon>
        <taxon>Corynebacterium</taxon>
    </lineage>
</organism>
<dbReference type="Proteomes" id="UP000642876">
    <property type="component" value="Unassembled WGS sequence"/>
</dbReference>
<sequence length="154" mass="17220">MVVVLVVAAVVVVALGASAAWRFSRVRGSGARAMVRCLPADGIHGWRHGVLRYDGERLLFYKLRSLSFTHDMVVDRRVLECTGFRDVTGEEREFIPDDIAHVLEVKAPDGGLEFAADRRTEMGLVSWIESAPDARAERTDIRALAQRAQRETDR</sequence>
<dbReference type="RefSeq" id="WP_171193456.1">
    <property type="nucleotide sequence ID" value="NZ_CP061032.1"/>
</dbReference>
<proteinExistence type="predicted"/>
<accession>A0A7H0K1E2</accession>
<name>A0A7H0K1E2_9CORY</name>
<gene>
    <name evidence="1" type="ORF">H7348_04450</name>
    <name evidence="2" type="ORF">IAU68_04950</name>
</gene>
<dbReference type="KEGG" id="cluj:IAU68_04950"/>
<keyword evidence="4" id="KW-1185">Reference proteome</keyword>
<dbReference type="Proteomes" id="UP000516235">
    <property type="component" value="Chromosome"/>
</dbReference>
<evidence type="ECO:0000313" key="2">
    <source>
        <dbReference type="EMBL" id="QNP91108.1"/>
    </source>
</evidence>
<dbReference type="Pfam" id="PF10739">
    <property type="entry name" value="DUF2550"/>
    <property type="match status" value="1"/>
</dbReference>